<comment type="caution">
    <text evidence="1">The sequence shown here is derived from an EMBL/GenBank/DDBJ whole genome shotgun (WGS) entry which is preliminary data.</text>
</comment>
<gene>
    <name evidence="1" type="ORF">ACFPC0_37825</name>
</gene>
<name>A0ABV8TSC8_9ACTN</name>
<dbReference type="Proteomes" id="UP001595824">
    <property type="component" value="Unassembled WGS sequence"/>
</dbReference>
<keyword evidence="2" id="KW-1185">Reference proteome</keyword>
<organism evidence="1 2">
    <name type="scientific">Streptomyces andamanensis</name>
    <dbReference type="NCBI Taxonomy" id="1565035"/>
    <lineage>
        <taxon>Bacteria</taxon>
        <taxon>Bacillati</taxon>
        <taxon>Actinomycetota</taxon>
        <taxon>Actinomycetes</taxon>
        <taxon>Kitasatosporales</taxon>
        <taxon>Streptomycetaceae</taxon>
        <taxon>Streptomyces</taxon>
    </lineage>
</organism>
<evidence type="ECO:0000313" key="2">
    <source>
        <dbReference type="Proteomes" id="UP001595824"/>
    </source>
</evidence>
<protein>
    <submittedName>
        <fullName evidence="1">DUF6271 family protein</fullName>
    </submittedName>
</protein>
<dbReference type="InterPro" id="IPR046238">
    <property type="entry name" value="DUF6271"/>
</dbReference>
<accession>A0ABV8TSC8</accession>
<reference evidence="2" key="1">
    <citation type="journal article" date="2019" name="Int. J. Syst. Evol. Microbiol.">
        <title>The Global Catalogue of Microorganisms (GCM) 10K type strain sequencing project: providing services to taxonomists for standard genome sequencing and annotation.</title>
        <authorList>
            <consortium name="The Broad Institute Genomics Platform"/>
            <consortium name="The Broad Institute Genome Sequencing Center for Infectious Disease"/>
            <person name="Wu L."/>
            <person name="Ma J."/>
        </authorList>
    </citation>
    <scope>NUCLEOTIDE SEQUENCE [LARGE SCALE GENOMIC DNA]</scope>
    <source>
        <strain evidence="2">PCU 347</strain>
    </source>
</reference>
<proteinExistence type="predicted"/>
<dbReference type="Pfam" id="PF19787">
    <property type="entry name" value="DUF6271"/>
    <property type="match status" value="1"/>
</dbReference>
<dbReference type="RefSeq" id="WP_381744751.1">
    <property type="nucleotide sequence ID" value="NZ_JBHSDP010000031.1"/>
</dbReference>
<sequence>MTGPSAPERICLALPTNRACSPALAAVAAEAAHAAKHFGVEVHLLVLDSCDEPTRAEHARVLAALPVAPGVVTHHLDEERQRVFLRRVIERSGCADADRLLSLLLPDDVSYGACTDRVFLIAAALGCRSVHRRDSDSAYQTFEGAPVFPVHHEVAALGRPAAQVADLVSETVLDPALARRPVSMAGASFIGELSVDIGEMAELDAAVYHDVVSLWAPGHWSEESRRELVEESFRGAGTDPFTGDRSTLTLVDPMRVDMCNIAFSSAVYERVPLPPATRTIGSDYFLIHLVHDATLPGVLHNRHIENFYTPERRTDAGFHAYQTRFVKFLLSMLYFHFVYERMAAAGPALLDDDQQVRPAAVAGLLRESTRLDRDENRWRLDRVDTAYRKLGGRYAQFAESLSTRRELLLDEAVRDIEEFALLTDSWAALARAAREDAAGPDGTGSTSG</sequence>
<evidence type="ECO:0000313" key="1">
    <source>
        <dbReference type="EMBL" id="MFC4333426.1"/>
    </source>
</evidence>
<dbReference type="EMBL" id="JBHSDP010000031">
    <property type="protein sequence ID" value="MFC4333426.1"/>
    <property type="molecule type" value="Genomic_DNA"/>
</dbReference>